<dbReference type="STRING" id="1619234.SAMN05421730_101672"/>
<feature type="domain" description="Lipoyl-binding" evidence="4">
    <location>
        <begin position="65"/>
        <end position="148"/>
    </location>
</feature>
<organism evidence="5 6">
    <name type="scientific">Anaerobium acetethylicum</name>
    <dbReference type="NCBI Taxonomy" id="1619234"/>
    <lineage>
        <taxon>Bacteria</taxon>
        <taxon>Bacillati</taxon>
        <taxon>Bacillota</taxon>
        <taxon>Clostridia</taxon>
        <taxon>Lachnospirales</taxon>
        <taxon>Lachnospiraceae</taxon>
        <taxon>Anaerobium</taxon>
    </lineage>
</organism>
<dbReference type="Proteomes" id="UP000199315">
    <property type="component" value="Unassembled WGS sequence"/>
</dbReference>
<dbReference type="PRINTS" id="PR01071">
    <property type="entry name" value="ACOABIOTINCC"/>
</dbReference>
<dbReference type="GO" id="GO:0003989">
    <property type="term" value="F:acetyl-CoA carboxylase activity"/>
    <property type="evidence" value="ECO:0007669"/>
    <property type="project" value="InterPro"/>
</dbReference>
<keyword evidence="3" id="KW-0276">Fatty acid metabolism</keyword>
<dbReference type="FunFam" id="2.40.50.100:FF:000003">
    <property type="entry name" value="Acetyl-CoA carboxylase biotin carboxyl carrier protein"/>
    <property type="match status" value="1"/>
</dbReference>
<gene>
    <name evidence="5" type="ORF">SAMN05421730_101672</name>
</gene>
<keyword evidence="6" id="KW-1185">Reference proteome</keyword>
<keyword evidence="3" id="KW-0275">Fatty acid biosynthesis</keyword>
<dbReference type="PROSITE" id="PS50968">
    <property type="entry name" value="BIOTINYL_LIPOYL"/>
    <property type="match status" value="1"/>
</dbReference>
<dbReference type="EMBL" id="FMKA01000016">
    <property type="protein sequence ID" value="SCP98101.1"/>
    <property type="molecule type" value="Genomic_DNA"/>
</dbReference>
<keyword evidence="3" id="KW-0444">Lipid biosynthesis</keyword>
<dbReference type="InterPro" id="IPR011053">
    <property type="entry name" value="Single_hybrid_motif"/>
</dbReference>
<proteinExistence type="predicted"/>
<dbReference type="SUPFAM" id="SSF51230">
    <property type="entry name" value="Single hybrid motif"/>
    <property type="match status" value="1"/>
</dbReference>
<evidence type="ECO:0000256" key="3">
    <source>
        <dbReference type="RuleBase" id="RU364072"/>
    </source>
</evidence>
<dbReference type="InterPro" id="IPR050709">
    <property type="entry name" value="Biotin_Carboxyl_Carrier/Decarb"/>
</dbReference>
<dbReference type="NCBIfam" id="TIGR00531">
    <property type="entry name" value="BCCP"/>
    <property type="match status" value="1"/>
</dbReference>
<keyword evidence="2 3" id="KW-0092">Biotin</keyword>
<comment type="function">
    <text evidence="3">This protein is a component of the acetyl coenzyme A carboxylase complex; first, biotin carboxylase catalyzes the carboxylation of the carrier protein and then the transcarboxylase transfers the carboxyl group to form malonyl-CoA.</text>
</comment>
<protein>
    <recommendedName>
        <fullName evidence="1 3">Biotin carboxyl carrier protein of acetyl-CoA carboxylase</fullName>
    </recommendedName>
</protein>
<evidence type="ECO:0000256" key="2">
    <source>
        <dbReference type="ARBA" id="ARBA00023267"/>
    </source>
</evidence>
<dbReference type="UniPathway" id="UPA00094"/>
<dbReference type="PANTHER" id="PTHR45266">
    <property type="entry name" value="OXALOACETATE DECARBOXYLASE ALPHA CHAIN"/>
    <property type="match status" value="1"/>
</dbReference>
<sequence>MDLESILKLIDKVSASSLSSFTLEEGNMKISLSTNKGGQIVAAAEGIAAAPVQVLASAPVVQESKAEVSDEGNYVKSPLVGTFYAASSPDVENFVKVGDNVKKGQVLGIVEAMKLMNEIECDFDGQVEAILVENNQMVEYGQKLFKIKTV</sequence>
<dbReference type="CDD" id="cd06850">
    <property type="entry name" value="biotinyl_domain"/>
    <property type="match status" value="1"/>
</dbReference>
<dbReference type="AlphaFoldDB" id="A0A1D3TVE7"/>
<dbReference type="Pfam" id="PF00364">
    <property type="entry name" value="Biotin_lipoyl"/>
    <property type="match status" value="1"/>
</dbReference>
<evidence type="ECO:0000313" key="6">
    <source>
        <dbReference type="Proteomes" id="UP000199315"/>
    </source>
</evidence>
<name>A0A1D3TVE7_9FIRM</name>
<evidence type="ECO:0000256" key="1">
    <source>
        <dbReference type="ARBA" id="ARBA00017562"/>
    </source>
</evidence>
<dbReference type="GO" id="GO:0009317">
    <property type="term" value="C:acetyl-CoA carboxylase complex"/>
    <property type="evidence" value="ECO:0007669"/>
    <property type="project" value="InterPro"/>
</dbReference>
<dbReference type="InterPro" id="IPR001249">
    <property type="entry name" value="AcCoA_biotinCC"/>
</dbReference>
<evidence type="ECO:0000259" key="4">
    <source>
        <dbReference type="PROSITE" id="PS50968"/>
    </source>
</evidence>
<dbReference type="Gene3D" id="2.40.50.100">
    <property type="match status" value="1"/>
</dbReference>
<dbReference type="RefSeq" id="WP_091234937.1">
    <property type="nucleotide sequence ID" value="NZ_FMKA01000016.1"/>
</dbReference>
<dbReference type="GO" id="GO:0006633">
    <property type="term" value="P:fatty acid biosynthetic process"/>
    <property type="evidence" value="ECO:0007669"/>
    <property type="project" value="UniProtKB-UniPathway"/>
</dbReference>
<keyword evidence="3" id="KW-0443">Lipid metabolism</keyword>
<dbReference type="PANTHER" id="PTHR45266:SF3">
    <property type="entry name" value="OXALOACETATE DECARBOXYLASE ALPHA CHAIN"/>
    <property type="match status" value="1"/>
</dbReference>
<dbReference type="OrthoDB" id="9811735at2"/>
<accession>A0A1D3TVE7</accession>
<evidence type="ECO:0000313" key="5">
    <source>
        <dbReference type="EMBL" id="SCP98101.1"/>
    </source>
</evidence>
<dbReference type="InterPro" id="IPR000089">
    <property type="entry name" value="Biotin_lipoyl"/>
</dbReference>
<comment type="pathway">
    <text evidence="3">Lipid metabolism; fatty acid biosynthesis.</text>
</comment>
<reference evidence="5 6" key="1">
    <citation type="submission" date="2016-09" db="EMBL/GenBank/DDBJ databases">
        <authorList>
            <person name="Capua I."/>
            <person name="De Benedictis P."/>
            <person name="Joannis T."/>
            <person name="Lombin L.H."/>
            <person name="Cattoli G."/>
        </authorList>
    </citation>
    <scope>NUCLEOTIDE SEQUENCE [LARGE SCALE GENOMIC DNA]</scope>
    <source>
        <strain evidence="5 6">GluBS11</strain>
    </source>
</reference>